<dbReference type="OrthoDB" id="4412276at2"/>
<dbReference type="CDD" id="cd00085">
    <property type="entry name" value="HNHc"/>
    <property type="match status" value="1"/>
</dbReference>
<dbReference type="RefSeq" id="WP_136141984.1">
    <property type="nucleotide sequence ID" value="NZ_CP039247.1"/>
</dbReference>
<feature type="region of interest" description="Disordered" evidence="1">
    <location>
        <begin position="331"/>
        <end position="351"/>
    </location>
</feature>
<proteinExistence type="predicted"/>
<dbReference type="InterPro" id="IPR003615">
    <property type="entry name" value="HNH_nuc"/>
</dbReference>
<evidence type="ECO:0000313" key="4">
    <source>
        <dbReference type="Proteomes" id="UP000296352"/>
    </source>
</evidence>
<dbReference type="GO" id="GO:0008270">
    <property type="term" value="F:zinc ion binding"/>
    <property type="evidence" value="ECO:0007669"/>
    <property type="project" value="InterPro"/>
</dbReference>
<keyword evidence="4" id="KW-1185">Reference proteome</keyword>
<dbReference type="Pfam" id="PF01844">
    <property type="entry name" value="HNH"/>
    <property type="match status" value="1"/>
</dbReference>
<dbReference type="SMART" id="SM00507">
    <property type="entry name" value="HNHc"/>
    <property type="match status" value="1"/>
</dbReference>
<dbReference type="AlphaFoldDB" id="A0A4P7QJY7"/>
<dbReference type="Proteomes" id="UP000296352">
    <property type="component" value="Chromosome"/>
</dbReference>
<sequence length="351" mass="38365">MHEVSSFYAASAAGVDFVAAHVGLREEDLLAFGATPDQAAEALSLCATYFGQTRFTGKQRSAVSSARRSGHALPVLVEIERWAARAKTQKDAWDLRVELCRTPAKDVKRVAKARLRKLNPPAEPKPGFRVLRSAKRLWRLCVTAPSHLVADIESAVRAHSSKDPLDAFRALFFEGGAAATQVTTNVLVTLDQLDEILDGDGEEITLRLTNGATMTGAEFLARRFSSYAYATLFHPLKGPVNIYRTDRFASDKQRLMAAAESPVCIWPGCNNPADRSQVHHIQSWESGGNTNAANLTMLCSFHNGVNEDYYPGAGPPTRWGRIRRIAGTLRWQPPVTSRAGPGAPPPQPLHV</sequence>
<evidence type="ECO:0000313" key="3">
    <source>
        <dbReference type="EMBL" id="QCB29396.1"/>
    </source>
</evidence>
<name>A0A4P7QJY7_9CORY</name>
<protein>
    <recommendedName>
        <fullName evidence="2">HNH nuclease domain-containing protein</fullName>
    </recommendedName>
</protein>
<accession>A0A4P7QJY7</accession>
<feature type="compositionally biased region" description="Pro residues" evidence="1">
    <location>
        <begin position="342"/>
        <end position="351"/>
    </location>
</feature>
<gene>
    <name evidence="3" type="ORF">CENDO_10715</name>
</gene>
<dbReference type="GO" id="GO:0003676">
    <property type="term" value="F:nucleic acid binding"/>
    <property type="evidence" value="ECO:0007669"/>
    <property type="project" value="InterPro"/>
</dbReference>
<organism evidence="3 4">
    <name type="scientific">Corynebacterium endometrii</name>
    <dbReference type="NCBI Taxonomy" id="2488819"/>
    <lineage>
        <taxon>Bacteria</taxon>
        <taxon>Bacillati</taxon>
        <taxon>Actinomycetota</taxon>
        <taxon>Actinomycetes</taxon>
        <taxon>Mycobacteriales</taxon>
        <taxon>Corynebacteriaceae</taxon>
        <taxon>Corynebacterium</taxon>
    </lineage>
</organism>
<dbReference type="KEGG" id="cee:CENDO_10715"/>
<dbReference type="GO" id="GO:0004519">
    <property type="term" value="F:endonuclease activity"/>
    <property type="evidence" value="ECO:0007669"/>
    <property type="project" value="InterPro"/>
</dbReference>
<evidence type="ECO:0000259" key="2">
    <source>
        <dbReference type="SMART" id="SM00507"/>
    </source>
</evidence>
<feature type="domain" description="HNH nuclease" evidence="2">
    <location>
        <begin position="252"/>
        <end position="304"/>
    </location>
</feature>
<dbReference type="Gene3D" id="1.10.30.50">
    <property type="match status" value="1"/>
</dbReference>
<reference evidence="3 4" key="1">
    <citation type="submission" date="2019-04" db="EMBL/GenBank/DDBJ databases">
        <title>Corynebacterium endometrii sp. nov., isolated from the uterus of a cow with endometritis.</title>
        <authorList>
            <person name="Ballas P."/>
            <person name="Ruckert C."/>
            <person name="Wagener K."/>
            <person name="Drillich M."/>
            <person name="Kaempfer P."/>
            <person name="Busse H.-J."/>
            <person name="Ehling-Schulz M."/>
        </authorList>
    </citation>
    <scope>NUCLEOTIDE SEQUENCE [LARGE SCALE GENOMIC DNA]</scope>
    <source>
        <strain evidence="3 4">LMM-1653</strain>
    </source>
</reference>
<evidence type="ECO:0000256" key="1">
    <source>
        <dbReference type="SAM" id="MobiDB-lite"/>
    </source>
</evidence>
<dbReference type="InterPro" id="IPR002711">
    <property type="entry name" value="HNH"/>
</dbReference>
<dbReference type="EMBL" id="CP039247">
    <property type="protein sequence ID" value="QCB29396.1"/>
    <property type="molecule type" value="Genomic_DNA"/>
</dbReference>